<dbReference type="PROSITE" id="PS50102">
    <property type="entry name" value="RRM"/>
    <property type="match status" value="1"/>
</dbReference>
<dbReference type="InterPro" id="IPR051485">
    <property type="entry name" value="SR-CTD_assoc_factor"/>
</dbReference>
<dbReference type="EMBL" id="UXUI01008821">
    <property type="protein sequence ID" value="VDD92458.1"/>
    <property type="molecule type" value="Genomic_DNA"/>
</dbReference>
<feature type="compositionally biased region" description="Basic residues" evidence="3">
    <location>
        <begin position="800"/>
        <end position="813"/>
    </location>
</feature>
<dbReference type="AlphaFoldDB" id="A0A158QB04"/>
<dbReference type="InterPro" id="IPR013170">
    <property type="entry name" value="mRNA_splic_Cwf21_dom"/>
</dbReference>
<evidence type="ECO:0000259" key="4">
    <source>
        <dbReference type="PROSITE" id="PS50102"/>
    </source>
</evidence>
<evidence type="ECO:0000256" key="3">
    <source>
        <dbReference type="SAM" id="MobiDB-lite"/>
    </source>
</evidence>
<dbReference type="InterPro" id="IPR000061">
    <property type="entry name" value="Surp"/>
</dbReference>
<dbReference type="SUPFAM" id="SSF109905">
    <property type="entry name" value="Surp module (SWAP domain)"/>
    <property type="match status" value="1"/>
</dbReference>
<dbReference type="PANTHER" id="PTHR23140:SF0">
    <property type="entry name" value="U2 SNRNP-ASSOCIATED SURP MOTIF-CONTAINING PROTEIN"/>
    <property type="match status" value="1"/>
</dbReference>
<evidence type="ECO:0000259" key="6">
    <source>
        <dbReference type="PROSITE" id="PS51391"/>
    </source>
</evidence>
<dbReference type="SMART" id="SM00648">
    <property type="entry name" value="SWAP"/>
    <property type="match status" value="1"/>
</dbReference>
<dbReference type="STRING" id="51028.A0A158QB04"/>
<dbReference type="PANTHER" id="PTHR23140">
    <property type="entry name" value="RNA PROCESSING PROTEIN LD23810P"/>
    <property type="match status" value="1"/>
</dbReference>
<dbReference type="InterPro" id="IPR035979">
    <property type="entry name" value="RBD_domain_sf"/>
</dbReference>
<feature type="region of interest" description="Disordered" evidence="3">
    <location>
        <begin position="678"/>
        <end position="746"/>
    </location>
</feature>
<dbReference type="SUPFAM" id="SSF54928">
    <property type="entry name" value="RNA-binding domain, RBD"/>
    <property type="match status" value="1"/>
</dbReference>
<reference evidence="7 8" key="2">
    <citation type="submission" date="2018-10" db="EMBL/GenBank/DDBJ databases">
        <authorList>
            <consortium name="Pathogen Informatics"/>
        </authorList>
    </citation>
    <scope>NUCLEOTIDE SEQUENCE [LARGE SCALE GENOMIC DNA]</scope>
</reference>
<dbReference type="CDD" id="cd21370">
    <property type="entry name" value="cwf21_SR140"/>
    <property type="match status" value="1"/>
</dbReference>
<name>A0A158QB04_ENTVE</name>
<dbReference type="Pfam" id="PF08312">
    <property type="entry name" value="cwf21"/>
    <property type="match status" value="1"/>
</dbReference>
<feature type="compositionally biased region" description="Acidic residues" evidence="3">
    <location>
        <begin position="688"/>
        <end position="703"/>
    </location>
</feature>
<dbReference type="InterPro" id="IPR012677">
    <property type="entry name" value="Nucleotide-bd_a/b_plait_sf"/>
</dbReference>
<organism evidence="9">
    <name type="scientific">Enterobius vermicularis</name>
    <name type="common">Human pinworm</name>
    <dbReference type="NCBI Taxonomy" id="51028"/>
    <lineage>
        <taxon>Eukaryota</taxon>
        <taxon>Metazoa</taxon>
        <taxon>Ecdysozoa</taxon>
        <taxon>Nematoda</taxon>
        <taxon>Chromadorea</taxon>
        <taxon>Rhabditida</taxon>
        <taxon>Spirurina</taxon>
        <taxon>Oxyuridomorpha</taxon>
        <taxon>Oxyuroidea</taxon>
        <taxon>Oxyuridae</taxon>
        <taxon>Enterobius</taxon>
    </lineage>
</organism>
<evidence type="ECO:0000313" key="9">
    <source>
        <dbReference type="WBParaSite" id="EVEC_0000772501-mRNA-1"/>
    </source>
</evidence>
<dbReference type="Pfam" id="PF01805">
    <property type="entry name" value="Surp"/>
    <property type="match status" value="1"/>
</dbReference>
<feature type="region of interest" description="Disordered" evidence="3">
    <location>
        <begin position="794"/>
        <end position="869"/>
    </location>
</feature>
<feature type="compositionally biased region" description="Acidic residues" evidence="3">
    <location>
        <begin position="716"/>
        <end position="725"/>
    </location>
</feature>
<feature type="compositionally biased region" description="Basic and acidic residues" evidence="3">
    <location>
        <begin position="814"/>
        <end position="862"/>
    </location>
</feature>
<dbReference type="GO" id="GO:0003723">
    <property type="term" value="F:RNA binding"/>
    <property type="evidence" value="ECO:0007669"/>
    <property type="project" value="UniProtKB-UniRule"/>
</dbReference>
<accession>A0A158QB04</accession>
<dbReference type="InterPro" id="IPR035967">
    <property type="entry name" value="SWAP/Surp_sf"/>
</dbReference>
<dbReference type="InterPro" id="IPR008942">
    <property type="entry name" value="ENTH_VHS"/>
</dbReference>
<dbReference type="InterPro" id="IPR000504">
    <property type="entry name" value="RRM_dom"/>
</dbReference>
<evidence type="ECO:0000313" key="7">
    <source>
        <dbReference type="EMBL" id="VDD92458.1"/>
    </source>
</evidence>
<protein>
    <submittedName>
        <fullName evidence="9">U2 snRNP-associated SURP motif-containing protein</fullName>
    </submittedName>
</protein>
<dbReference type="InterPro" id="IPR047488">
    <property type="entry name" value="SR140_cwf21"/>
</dbReference>
<dbReference type="WBParaSite" id="EVEC_0000772501-mRNA-1">
    <property type="protein sequence ID" value="EVEC_0000772501-mRNA-1"/>
    <property type="gene ID" value="EVEC_0000772501"/>
</dbReference>
<dbReference type="PROSITE" id="PS51391">
    <property type="entry name" value="CID"/>
    <property type="match status" value="1"/>
</dbReference>
<feature type="compositionally biased region" description="Polar residues" evidence="3">
    <location>
        <begin position="728"/>
        <end position="740"/>
    </location>
</feature>
<evidence type="ECO:0000259" key="5">
    <source>
        <dbReference type="PROSITE" id="PS50128"/>
    </source>
</evidence>
<feature type="domain" description="CID" evidence="6">
    <location>
        <begin position="489"/>
        <end position="597"/>
    </location>
</feature>
<dbReference type="Gene3D" id="1.10.10.790">
    <property type="entry name" value="Surp module"/>
    <property type="match status" value="1"/>
</dbReference>
<dbReference type="Gene3D" id="3.30.70.330">
    <property type="match status" value="1"/>
</dbReference>
<evidence type="ECO:0000256" key="2">
    <source>
        <dbReference type="PROSITE-ProRule" id="PRU00176"/>
    </source>
</evidence>
<dbReference type="Gene3D" id="6.10.140.420">
    <property type="match status" value="1"/>
</dbReference>
<dbReference type="InterPro" id="IPR006569">
    <property type="entry name" value="CID_dom"/>
</dbReference>
<dbReference type="GO" id="GO:0005634">
    <property type="term" value="C:nucleus"/>
    <property type="evidence" value="ECO:0007669"/>
    <property type="project" value="TreeGrafter"/>
</dbReference>
<feature type="region of interest" description="Disordered" evidence="3">
    <location>
        <begin position="98"/>
        <end position="124"/>
    </location>
</feature>
<dbReference type="PROSITE" id="PS50128">
    <property type="entry name" value="SURP"/>
    <property type="match status" value="1"/>
</dbReference>
<dbReference type="Proteomes" id="UP000274131">
    <property type="component" value="Unassembled WGS sequence"/>
</dbReference>
<feature type="domain" description="RRM" evidence="4">
    <location>
        <begin position="185"/>
        <end position="265"/>
    </location>
</feature>
<dbReference type="OrthoDB" id="377209at2759"/>
<keyword evidence="8" id="KW-1185">Reference proteome</keyword>
<dbReference type="GO" id="GO:0006396">
    <property type="term" value="P:RNA processing"/>
    <property type="evidence" value="ECO:0007669"/>
    <property type="project" value="InterPro"/>
</dbReference>
<dbReference type="Gene3D" id="1.25.40.90">
    <property type="match status" value="1"/>
</dbReference>
<sequence length="908" mass="104692">MVSSVVVSGCKKKEDEEAELSKAYEQFRETFEESAPITGGKSFVRGAVVNANKVVDDNGTKPAIYKPKIELNKKPLTSSSFEQAKKIAEEKARRMMEEAKKGPMIPASRPPRPGKGNQQRSRTSNLEAFKEELKSLQEERQQRRTLRTQMEQMGVEKEALDRIAPLIDNPYLHGTGEYDDDPNTTNIYISNISLEVKMEDLYDTFGSFGPLASAKILYPRDDDRKRDHLCGFIAFMTRKDTERAIRGMQGRNLKGSELRLSLAKPVNIPPQPIYVPPALTELAMPDPPTGLPFNAKPKKRDLEDFLAKFPMPRLGGPLPEVGNGREEYEKMLRNAVVRVVVPTERNLLALIHRTIEFLVREGPLFEAMLMARERQNPVYRFLFDNHHPAHVYYRWKLYSILQGDSQQSWRTKKFRMFDQGSWWQPPPMNLLQGGMPECLYHTAFAGGASPERPPERRKKKYSSSEEDDEDRKAELKAKWKGVLSTAERDELEDILRSLVPEKNCIGDAMIARLYLIADILANCAARIRDVFYYRQYIGDLMPSIFKELNKTYESIEGRLKAEQFKQRVILCFRSWEDNSLYATEFLIQLQNVFLGLSKEEDVSEEDIDGAPLDESVEEIKRSKDKEAIFDDEEDIDGAPIDDEAEVKPVKKVAAFKTSQWNAVDPSVVASQAITTSKWDSLENGREEETSDDGQDNVKDEDIDGQPIEETSNQGSEDGEYRDDDDSKPNTSSQSSYNSLNRTDEQRRKILREIEVKVMKLQDELEAEHCEDIASQVEKYRAMLLKKMDEKLGDVEENKERRRKEKQRRRSRSRKRDERRSERDIRENNSERSKGRERERERDAERSRIDKDRARDKIRDRSRSRSSTLAIGRQTANHELSLQLPLSVVAPINLHYLVVMQYFYTSVIE</sequence>
<dbReference type="SMART" id="SM00360">
    <property type="entry name" value="RRM"/>
    <property type="match status" value="1"/>
</dbReference>
<feature type="region of interest" description="Disordered" evidence="3">
    <location>
        <begin position="445"/>
        <end position="469"/>
    </location>
</feature>
<reference evidence="9" key="1">
    <citation type="submission" date="2016-04" db="UniProtKB">
        <authorList>
            <consortium name="WormBaseParasite"/>
        </authorList>
    </citation>
    <scope>IDENTIFICATION</scope>
</reference>
<dbReference type="SMART" id="SM01115">
    <property type="entry name" value="cwf21"/>
    <property type="match status" value="1"/>
</dbReference>
<gene>
    <name evidence="7" type="ORF">EVEC_LOCUS7209</name>
</gene>
<keyword evidence="1 2" id="KW-0694">RNA-binding</keyword>
<dbReference type="Pfam" id="PF00076">
    <property type="entry name" value="RRM_1"/>
    <property type="match status" value="1"/>
</dbReference>
<evidence type="ECO:0000313" key="8">
    <source>
        <dbReference type="Proteomes" id="UP000274131"/>
    </source>
</evidence>
<evidence type="ECO:0000256" key="1">
    <source>
        <dbReference type="ARBA" id="ARBA00022884"/>
    </source>
</evidence>
<proteinExistence type="predicted"/>
<feature type="domain" description="SURP motif" evidence="5">
    <location>
        <begin position="350"/>
        <end position="393"/>
    </location>
</feature>